<keyword evidence="5" id="KW-0547">Nucleotide-binding</keyword>
<protein>
    <submittedName>
        <fullName evidence="5">DNA primase/helicase</fullName>
    </submittedName>
</protein>
<dbReference type="GO" id="GO:0006269">
    <property type="term" value="P:DNA replication, synthesis of primer"/>
    <property type="evidence" value="ECO:0007669"/>
    <property type="project" value="TreeGrafter"/>
</dbReference>
<dbReference type="PANTHER" id="PTHR30313">
    <property type="entry name" value="DNA PRIMASE"/>
    <property type="match status" value="1"/>
</dbReference>
<dbReference type="InterPro" id="IPR036977">
    <property type="entry name" value="DNA_primase_Znf_CHC2"/>
</dbReference>
<dbReference type="SMART" id="SM00400">
    <property type="entry name" value="ZnF_CHCC"/>
    <property type="match status" value="1"/>
</dbReference>
<sequence>MSIVKKLLDKVDVRQVLEELNFSGIKSAGSEYRACCACHGGNNPSAFVINKHTGMWYCFTGCQRGGDLYDVIMEVNEVGFKDAVKWLAHLQGITDINWELEHIDENYFRDEAKKFIELMMKKANKKELPSWEPRGMTFEPISGYRGYSKETIEHFGFQLCTGGDLEDRIYIPMEDVDGRQVGATGRATKDEQSSKFYHRPRSLNTGHFLTGLGRNLEYVREAGNTVKICEGAFDMARWFDSGFPNVCAPIGLFFTDEHVEQLFKAGVTTIELGFDGDKAGRNGIRKAIKKATHKFEIYVLDYPEGKDADDCTTEELAQVDANKMYAWEWLEKYGKDLEK</sequence>
<proteinExistence type="predicted"/>
<keyword evidence="6" id="KW-1185">Reference proteome</keyword>
<name>A0A7G8AKE3_9CAUD</name>
<keyword evidence="5" id="KW-0067">ATP-binding</keyword>
<dbReference type="SUPFAM" id="SSF56731">
    <property type="entry name" value="DNA primase core"/>
    <property type="match status" value="1"/>
</dbReference>
<dbReference type="GO" id="GO:0003677">
    <property type="term" value="F:DNA binding"/>
    <property type="evidence" value="ECO:0007669"/>
    <property type="project" value="InterPro"/>
</dbReference>
<dbReference type="PANTHER" id="PTHR30313:SF2">
    <property type="entry name" value="DNA PRIMASE"/>
    <property type="match status" value="1"/>
</dbReference>
<dbReference type="Gene3D" id="3.90.580.10">
    <property type="entry name" value="Zinc finger, CHC2-type domain"/>
    <property type="match status" value="1"/>
</dbReference>
<organism evidence="5 6">
    <name type="scientific">Bacillus phage 1_ICo-2020</name>
    <dbReference type="NCBI Taxonomy" id="2759272"/>
    <lineage>
        <taxon>Viruses</taxon>
        <taxon>Duplodnaviria</taxon>
        <taxon>Heunggongvirae</taxon>
        <taxon>Uroviricota</taxon>
        <taxon>Caudoviricetes</taxon>
        <taxon>Ehrlichviridae</taxon>
        <taxon>Suttonboningtonvirus</taxon>
        <taxon>Suttonboningtonvirus sv1ICo2020</taxon>
    </lineage>
</organism>
<keyword evidence="2" id="KW-0863">Zinc-finger</keyword>
<evidence type="ECO:0000256" key="1">
    <source>
        <dbReference type="ARBA" id="ARBA00022723"/>
    </source>
</evidence>
<dbReference type="Gene3D" id="3.40.1360.10">
    <property type="match status" value="1"/>
</dbReference>
<dbReference type="InterPro" id="IPR034151">
    <property type="entry name" value="TOPRIM_DnaG_bac"/>
</dbReference>
<dbReference type="Proteomes" id="UP000515915">
    <property type="component" value="Segment"/>
</dbReference>
<evidence type="ECO:0000256" key="2">
    <source>
        <dbReference type="ARBA" id="ARBA00022771"/>
    </source>
</evidence>
<keyword evidence="5" id="KW-0378">Hydrolase</keyword>
<dbReference type="SUPFAM" id="SSF57783">
    <property type="entry name" value="Zinc beta-ribbon"/>
    <property type="match status" value="1"/>
</dbReference>
<dbReference type="GO" id="GO:0008270">
    <property type="term" value="F:zinc ion binding"/>
    <property type="evidence" value="ECO:0007669"/>
    <property type="project" value="UniProtKB-KW"/>
</dbReference>
<feature type="domain" description="Zinc finger CHC2-type" evidence="4">
    <location>
        <begin position="32"/>
        <end position="88"/>
    </location>
</feature>
<dbReference type="EMBL" id="MT700412">
    <property type="protein sequence ID" value="QNI20388.1"/>
    <property type="molecule type" value="Genomic_DNA"/>
</dbReference>
<dbReference type="GO" id="GO:0004386">
    <property type="term" value="F:helicase activity"/>
    <property type="evidence" value="ECO:0007669"/>
    <property type="project" value="UniProtKB-KW"/>
</dbReference>
<evidence type="ECO:0000259" key="4">
    <source>
        <dbReference type="SMART" id="SM00400"/>
    </source>
</evidence>
<keyword evidence="3" id="KW-0862">Zinc</keyword>
<keyword evidence="1" id="KW-0479">Metal-binding</keyword>
<evidence type="ECO:0000313" key="5">
    <source>
        <dbReference type="EMBL" id="QNI20388.1"/>
    </source>
</evidence>
<dbReference type="Pfam" id="PF01807">
    <property type="entry name" value="Zn_ribbon_DnaG"/>
    <property type="match status" value="1"/>
</dbReference>
<reference evidence="5 6" key="1">
    <citation type="submission" date="2020-06" db="EMBL/GenBank/DDBJ databases">
        <authorList>
            <person name="Connerton I.F."/>
        </authorList>
    </citation>
    <scope>NUCLEOTIDE SEQUENCE [LARGE SCALE GENOMIC DNA]</scope>
</reference>
<dbReference type="GO" id="GO:0003899">
    <property type="term" value="F:DNA-directed RNA polymerase activity"/>
    <property type="evidence" value="ECO:0007669"/>
    <property type="project" value="InterPro"/>
</dbReference>
<dbReference type="InterPro" id="IPR002694">
    <property type="entry name" value="Znf_CHC2"/>
</dbReference>
<dbReference type="CDD" id="cd03364">
    <property type="entry name" value="TOPRIM_DnaG_primases"/>
    <property type="match status" value="1"/>
</dbReference>
<dbReference type="InterPro" id="IPR050219">
    <property type="entry name" value="DnaG_primase"/>
</dbReference>
<dbReference type="Pfam" id="PF13155">
    <property type="entry name" value="Toprim_2"/>
    <property type="match status" value="1"/>
</dbReference>
<evidence type="ECO:0000256" key="3">
    <source>
        <dbReference type="ARBA" id="ARBA00022833"/>
    </source>
</evidence>
<accession>A0A7G8AKE3</accession>
<keyword evidence="5" id="KW-0347">Helicase</keyword>
<evidence type="ECO:0000313" key="6">
    <source>
        <dbReference type="Proteomes" id="UP000515915"/>
    </source>
</evidence>